<dbReference type="InterPro" id="IPR012884">
    <property type="entry name" value="Excisionase-like"/>
</dbReference>
<evidence type="ECO:0000313" key="4">
    <source>
        <dbReference type="EMBL" id="MDY4376601.1"/>
    </source>
</evidence>
<dbReference type="AlphaFoldDB" id="A0AAW9GXP3"/>
<dbReference type="InterPro" id="IPR038137">
    <property type="entry name" value="Excisionase-like_sf"/>
</dbReference>
<evidence type="ECO:0000313" key="5">
    <source>
        <dbReference type="Proteomes" id="UP001269968"/>
    </source>
</evidence>
<dbReference type="InterPro" id="IPR009061">
    <property type="entry name" value="DNA-bd_dom_put_sf"/>
</dbReference>
<evidence type="ECO:0000256" key="1">
    <source>
        <dbReference type="ARBA" id="ARBA00023125"/>
    </source>
</evidence>
<accession>A0AAW9GXP3</accession>
<protein>
    <submittedName>
        <fullName evidence="4">Excisionase</fullName>
    </submittedName>
</protein>
<organism evidence="4 5">
    <name type="scientific">Pectobacterium brasiliense</name>
    <dbReference type="NCBI Taxonomy" id="180957"/>
    <lineage>
        <taxon>Bacteria</taxon>
        <taxon>Pseudomonadati</taxon>
        <taxon>Pseudomonadota</taxon>
        <taxon>Gammaproteobacteria</taxon>
        <taxon>Enterobacterales</taxon>
        <taxon>Pectobacteriaceae</taxon>
        <taxon>Pectobacterium</taxon>
    </lineage>
</organism>
<dbReference type="EMBL" id="JAXHOZ010000007">
    <property type="protein sequence ID" value="MDY4376601.1"/>
    <property type="molecule type" value="Genomic_DNA"/>
</dbReference>
<dbReference type="GO" id="GO:0006310">
    <property type="term" value="P:DNA recombination"/>
    <property type="evidence" value="ECO:0007669"/>
    <property type="project" value="UniProtKB-KW"/>
</dbReference>
<comment type="caution">
    <text evidence="4">The sequence shown here is derived from an EMBL/GenBank/DDBJ whole genome shotgun (WGS) entry which is preliminary data.</text>
</comment>
<name>A0AAW9GXP3_9GAMM</name>
<gene>
    <name evidence="4" type="ORF">SOV92_01895</name>
</gene>
<dbReference type="Gene3D" id="1.10.1660.20">
    <property type="match status" value="1"/>
</dbReference>
<dbReference type="Proteomes" id="UP001269968">
    <property type="component" value="Unassembled WGS sequence"/>
</dbReference>
<evidence type="ECO:0000256" key="2">
    <source>
        <dbReference type="ARBA" id="ARBA00023172"/>
    </source>
</evidence>
<feature type="domain" description="Excisionase-like" evidence="3">
    <location>
        <begin position="7"/>
        <end position="75"/>
    </location>
</feature>
<keyword evidence="2" id="KW-0233">DNA recombination</keyword>
<dbReference type="GO" id="GO:0003677">
    <property type="term" value="F:DNA binding"/>
    <property type="evidence" value="ECO:0007669"/>
    <property type="project" value="UniProtKB-KW"/>
</dbReference>
<sequence length="89" mass="10220">MARMKKLKEWAIDEFGDATPSQNTLNKYARHKMISPPPQKVGRKWMVEQDARFIGMISEPTINKSDNPLLKRILSDGVTYSICRSGHCR</sequence>
<reference evidence="4" key="1">
    <citation type="submission" date="2023-11" db="EMBL/GenBank/DDBJ databases">
        <title>Comparative genomics revealed phylogeny of phytopathogenic Pectobacterium aroidearum based on whole-genome sequencing and function of putative horizontal acquire islands in P. aroidearum PccS1.</title>
        <authorList>
            <person name="Fan J."/>
            <person name="Yang L."/>
        </authorList>
    </citation>
    <scope>NUCLEOTIDE SEQUENCE</scope>
    <source>
        <strain evidence="4">NJAU140</strain>
    </source>
</reference>
<dbReference type="Pfam" id="PF07825">
    <property type="entry name" value="Exc"/>
    <property type="match status" value="1"/>
</dbReference>
<keyword evidence="1" id="KW-0238">DNA-binding</keyword>
<dbReference type="SUPFAM" id="SSF46955">
    <property type="entry name" value="Putative DNA-binding domain"/>
    <property type="match status" value="1"/>
</dbReference>
<proteinExistence type="predicted"/>
<evidence type="ECO:0000259" key="3">
    <source>
        <dbReference type="Pfam" id="PF07825"/>
    </source>
</evidence>
<dbReference type="RefSeq" id="WP_320713636.1">
    <property type="nucleotide sequence ID" value="NZ_JAXHOZ010000007.1"/>
</dbReference>